<dbReference type="Gene3D" id="2.60.120.260">
    <property type="entry name" value="Galactose-binding domain-like"/>
    <property type="match status" value="1"/>
</dbReference>
<dbReference type="InterPro" id="IPR015919">
    <property type="entry name" value="Cadherin-like_sf"/>
</dbReference>
<dbReference type="GO" id="GO:0005509">
    <property type="term" value="F:calcium ion binding"/>
    <property type="evidence" value="ECO:0007669"/>
    <property type="project" value="InterPro"/>
</dbReference>
<name>A0A2X0J5L6_9ACTN</name>
<reference evidence="3 4" key="1">
    <citation type="submission" date="2018-06" db="EMBL/GenBank/DDBJ databases">
        <title>Streptacidiphilus pinicola sp. nov., isolated from pine grove soil.</title>
        <authorList>
            <person name="Roh S.G."/>
            <person name="Park S."/>
            <person name="Kim M.-K."/>
            <person name="Yun B.-R."/>
            <person name="Park J."/>
            <person name="Kim M.J."/>
            <person name="Kim Y.S."/>
            <person name="Kim S.B."/>
        </authorList>
    </citation>
    <scope>NUCLEOTIDE SEQUENCE [LARGE SCALE GENOMIC DNA]</scope>
    <source>
        <strain evidence="3 4">MMS16-CNU450</strain>
    </source>
</reference>
<dbReference type="AlphaFoldDB" id="A0A2X0J5L6"/>
<dbReference type="OrthoDB" id="345880at2"/>
<dbReference type="Proteomes" id="UP000248889">
    <property type="component" value="Unassembled WGS sequence"/>
</dbReference>
<accession>A0A2X0J5L6</accession>
<dbReference type="InterPro" id="IPR006311">
    <property type="entry name" value="TAT_signal"/>
</dbReference>
<sequence length="481" mass="48776">MPRLKKPRRRTTVLAALIAAAAVALAAFLSAGAVSAGPRHSASPDEEEREEVTAVHAATTGSCGVERWAVKTGTDADAGLINLSSSTPTSISALTSRTAPSTLPANNRVQPTETTVFKVTATLDEFKLEADSDYHLVLDDGAGHTMIGEIPDPACVGTGSPLASGIANARNEFDAKYSPTGSFRTVNVPVTVTGVGFFDFLHGQTGVAPNGIELHAILDINFGGSTGGGDTVTVTSPGSQTGTVGTAVSLPVQASDSASGQTLGYTATGLPAGLTIDSSSGTISGTPTTAGTSSVTVTATDATGASGSTTFTWTVNPSGTGGGCSAQQLLGNPGFEGGALSPWTGSTGVINNSSSEPPRSGSWDAWLDGYGTTHTDTLAQSITLPSGCASYEFSFWLHTDTAETTTTTPYDTLDVQVLNSAGTVLGTLGTFSNLDANTGYSQHTFDLSGYAGQAVTLKFTGTEDSQKQTSFVIDDTAVSIS</sequence>
<gene>
    <name evidence="3" type="ORF">DN069_11105</name>
</gene>
<proteinExistence type="predicted"/>
<dbReference type="PROSITE" id="PS51318">
    <property type="entry name" value="TAT"/>
    <property type="match status" value="1"/>
</dbReference>
<dbReference type="SMART" id="SM00736">
    <property type="entry name" value="CADG"/>
    <property type="match status" value="1"/>
</dbReference>
<dbReference type="Gene3D" id="2.60.40.10">
    <property type="entry name" value="Immunoglobulins"/>
    <property type="match status" value="1"/>
</dbReference>
<protein>
    <recommendedName>
        <fullName evidence="2">Dystroglycan-type cadherin-like domain-containing protein</fullName>
    </recommendedName>
</protein>
<dbReference type="RefSeq" id="WP_111500844.1">
    <property type="nucleotide sequence ID" value="NZ_QKYN01000040.1"/>
</dbReference>
<dbReference type="CDD" id="cd00146">
    <property type="entry name" value="PKD"/>
    <property type="match status" value="1"/>
</dbReference>
<feature type="domain" description="Dystroglycan-type cadherin-like" evidence="2">
    <location>
        <begin position="232"/>
        <end position="322"/>
    </location>
</feature>
<dbReference type="Pfam" id="PF05345">
    <property type="entry name" value="He_PIG"/>
    <property type="match status" value="1"/>
</dbReference>
<evidence type="ECO:0000256" key="1">
    <source>
        <dbReference type="SAM" id="SignalP"/>
    </source>
</evidence>
<keyword evidence="1" id="KW-0732">Signal</keyword>
<feature type="signal peptide" evidence="1">
    <location>
        <begin position="1"/>
        <end position="26"/>
    </location>
</feature>
<comment type="caution">
    <text evidence="3">The sequence shown here is derived from an EMBL/GenBank/DDBJ whole genome shotgun (WGS) entry which is preliminary data.</text>
</comment>
<dbReference type="SUPFAM" id="SSF49313">
    <property type="entry name" value="Cadherin-like"/>
    <property type="match status" value="1"/>
</dbReference>
<dbReference type="GO" id="GO:0016020">
    <property type="term" value="C:membrane"/>
    <property type="evidence" value="ECO:0007669"/>
    <property type="project" value="InterPro"/>
</dbReference>
<evidence type="ECO:0000313" key="3">
    <source>
        <dbReference type="EMBL" id="RAG85576.1"/>
    </source>
</evidence>
<evidence type="ECO:0000259" key="2">
    <source>
        <dbReference type="SMART" id="SM00736"/>
    </source>
</evidence>
<dbReference type="InterPro" id="IPR013783">
    <property type="entry name" value="Ig-like_fold"/>
</dbReference>
<keyword evidence="4" id="KW-1185">Reference proteome</keyword>
<feature type="chain" id="PRO_5039256158" description="Dystroglycan-type cadherin-like domain-containing protein" evidence="1">
    <location>
        <begin position="27"/>
        <end position="481"/>
    </location>
</feature>
<dbReference type="InterPro" id="IPR006644">
    <property type="entry name" value="Cadg"/>
</dbReference>
<evidence type="ECO:0000313" key="4">
    <source>
        <dbReference type="Proteomes" id="UP000248889"/>
    </source>
</evidence>
<organism evidence="3 4">
    <name type="scientific">Streptacidiphilus pinicola</name>
    <dbReference type="NCBI Taxonomy" id="2219663"/>
    <lineage>
        <taxon>Bacteria</taxon>
        <taxon>Bacillati</taxon>
        <taxon>Actinomycetota</taxon>
        <taxon>Actinomycetes</taxon>
        <taxon>Kitasatosporales</taxon>
        <taxon>Streptomycetaceae</taxon>
        <taxon>Streptacidiphilus</taxon>
    </lineage>
</organism>
<dbReference type="GO" id="GO:0005975">
    <property type="term" value="P:carbohydrate metabolic process"/>
    <property type="evidence" value="ECO:0007669"/>
    <property type="project" value="UniProtKB-ARBA"/>
</dbReference>
<dbReference type="EMBL" id="QKYN01000040">
    <property type="protein sequence ID" value="RAG85576.1"/>
    <property type="molecule type" value="Genomic_DNA"/>
</dbReference>